<dbReference type="Proteomes" id="UP000012019">
    <property type="component" value="Unassembled WGS sequence"/>
</dbReference>
<evidence type="ECO:0000313" key="1">
    <source>
        <dbReference type="EMBL" id="EMR13564.1"/>
    </source>
</evidence>
<sequence length="95" mass="10741">MSSTQKILIKGITQEGGKFRPSDWAERLCGAVASYGPGRRIRFHPRVRLASIEGVKCVVVDAVLRDENEMLFEFLMDFARDNQLQIEQGDSGERL</sequence>
<keyword evidence="2" id="KW-1185">Reference proteome</keyword>
<dbReference type="AlphaFoldDB" id="M7PSX1"/>
<gene>
    <name evidence="1" type="ORF">MPL1_04572</name>
</gene>
<dbReference type="InterPro" id="IPR021969">
    <property type="entry name" value="DUF3579"/>
</dbReference>
<organism evidence="1 2">
    <name type="scientific">Methylophaga lonarensis MPL</name>
    <dbReference type="NCBI Taxonomy" id="1286106"/>
    <lineage>
        <taxon>Bacteria</taxon>
        <taxon>Pseudomonadati</taxon>
        <taxon>Pseudomonadota</taxon>
        <taxon>Gammaproteobacteria</taxon>
        <taxon>Thiotrichales</taxon>
        <taxon>Piscirickettsiaceae</taxon>
        <taxon>Methylophaga</taxon>
    </lineage>
</organism>
<dbReference type="eggNOG" id="COG0456">
    <property type="taxonomic scope" value="Bacteria"/>
</dbReference>
<name>M7PSX1_9GAMM</name>
<evidence type="ECO:0000313" key="2">
    <source>
        <dbReference type="Proteomes" id="UP000012019"/>
    </source>
</evidence>
<dbReference type="Pfam" id="PF12112">
    <property type="entry name" value="DUF3579"/>
    <property type="match status" value="1"/>
</dbReference>
<dbReference type="STRING" id="1286106.MPL1_04572"/>
<accession>M7PSX1</accession>
<proteinExistence type="predicted"/>
<dbReference type="Gene3D" id="3.30.70.2340">
    <property type="entry name" value="Uncharacterised protein PF12112 family, DUF3579"/>
    <property type="match status" value="1"/>
</dbReference>
<reference evidence="1 2" key="1">
    <citation type="journal article" date="2013" name="Genome Announc.">
        <title>Draft Genome Sequence of Methylophaga lonarensis MPLT, a Haloalkaliphilic (Non-Methane-Utilizing) Methylotroph.</title>
        <authorList>
            <person name="Shetty S.A."/>
            <person name="Marathe N.P."/>
            <person name="Munot H."/>
            <person name="Antony C.P."/>
            <person name="Dhotre D.P."/>
            <person name="Murrell J.C."/>
            <person name="Shouche Y.S."/>
        </authorList>
    </citation>
    <scope>NUCLEOTIDE SEQUENCE [LARGE SCALE GENOMIC DNA]</scope>
    <source>
        <strain evidence="1 2">MPL</strain>
    </source>
</reference>
<dbReference type="OrthoDB" id="9814727at2"/>
<dbReference type="PATRIC" id="fig|1286106.3.peg.918"/>
<dbReference type="RefSeq" id="WP_009725932.1">
    <property type="nucleotide sequence ID" value="NZ_APHR01000020.1"/>
</dbReference>
<protein>
    <recommendedName>
        <fullName evidence="3">PhnO-like protein</fullName>
    </recommendedName>
</protein>
<dbReference type="EMBL" id="APHR01000020">
    <property type="protein sequence ID" value="EMR13564.1"/>
    <property type="molecule type" value="Genomic_DNA"/>
</dbReference>
<comment type="caution">
    <text evidence="1">The sequence shown here is derived from an EMBL/GenBank/DDBJ whole genome shotgun (WGS) entry which is preliminary data.</text>
</comment>
<evidence type="ECO:0008006" key="3">
    <source>
        <dbReference type="Google" id="ProtNLM"/>
    </source>
</evidence>